<evidence type="ECO:0000256" key="1">
    <source>
        <dbReference type="SAM" id="MobiDB-lite"/>
    </source>
</evidence>
<dbReference type="Proteomes" id="UP000023561">
    <property type="component" value="Unassembled WGS sequence"/>
</dbReference>
<protein>
    <submittedName>
        <fullName evidence="2">Uncharacterized protein</fullName>
    </submittedName>
</protein>
<gene>
    <name evidence="2" type="ORF">GCA01S_024_00280</name>
</gene>
<feature type="region of interest" description="Disordered" evidence="1">
    <location>
        <begin position="35"/>
        <end position="56"/>
    </location>
</feature>
<sequence length="56" mass="6367">MQCKSELNSYIDLFYQAGLQTKVRAGCVASNKNRNKEVADPESFEDQPPIYIKRGD</sequence>
<proteinExistence type="predicted"/>
<reference evidence="2 3" key="1">
    <citation type="submission" date="2014-04" db="EMBL/GenBank/DDBJ databases">
        <title>Whole genome shotgun sequence of Geobacillus caldoxylosilyticus NBRC 107762.</title>
        <authorList>
            <person name="Hosoyama A."/>
            <person name="Hosoyama Y."/>
            <person name="Katano-Makiyama Y."/>
            <person name="Tsuchikane K."/>
            <person name="Ohji S."/>
            <person name="Ichikawa N."/>
            <person name="Yamazoe A."/>
            <person name="Fujita N."/>
        </authorList>
    </citation>
    <scope>NUCLEOTIDE SEQUENCE [LARGE SCALE GENOMIC DNA]</scope>
    <source>
        <strain evidence="2 3">NBRC 107762</strain>
    </source>
</reference>
<evidence type="ECO:0000313" key="3">
    <source>
        <dbReference type="Proteomes" id="UP000023561"/>
    </source>
</evidence>
<accession>A0A023DEK1</accession>
<keyword evidence="3" id="KW-1185">Reference proteome</keyword>
<dbReference type="EMBL" id="BAWO01000024">
    <property type="protein sequence ID" value="GAJ39663.1"/>
    <property type="molecule type" value="Genomic_DNA"/>
</dbReference>
<organism evidence="2 3">
    <name type="scientific">Parageobacillus caldoxylosilyticus NBRC 107762</name>
    <dbReference type="NCBI Taxonomy" id="1220594"/>
    <lineage>
        <taxon>Bacteria</taxon>
        <taxon>Bacillati</taxon>
        <taxon>Bacillota</taxon>
        <taxon>Bacilli</taxon>
        <taxon>Bacillales</taxon>
        <taxon>Anoxybacillaceae</taxon>
        <taxon>Saccharococcus</taxon>
    </lineage>
</organism>
<dbReference type="AlphaFoldDB" id="A0A023DEK1"/>
<comment type="caution">
    <text evidence="2">The sequence shown here is derived from an EMBL/GenBank/DDBJ whole genome shotgun (WGS) entry which is preliminary data.</text>
</comment>
<name>A0A023DEK1_9BACL</name>
<evidence type="ECO:0000313" key="2">
    <source>
        <dbReference type="EMBL" id="GAJ39663.1"/>
    </source>
</evidence>